<accession>A0A2I0QS87</accession>
<gene>
    <name evidence="2" type="ORF">CEY16_10675</name>
</gene>
<keyword evidence="2" id="KW-0808">Transferase</keyword>
<dbReference type="InterPro" id="IPR045864">
    <property type="entry name" value="aa-tRNA-synth_II/BPL/LPL"/>
</dbReference>
<proteinExistence type="predicted"/>
<feature type="domain" description="BPL/LPL catalytic" evidence="1">
    <location>
        <begin position="33"/>
        <end position="243"/>
    </location>
</feature>
<dbReference type="PANTHER" id="PTHR43679">
    <property type="entry name" value="OCTANOYLTRANSFERASE LIPM-RELATED"/>
    <property type="match status" value="1"/>
</dbReference>
<dbReference type="GO" id="GO:0009249">
    <property type="term" value="P:protein lipoylation"/>
    <property type="evidence" value="ECO:0007669"/>
    <property type="project" value="UniProtKB-ARBA"/>
</dbReference>
<dbReference type="Pfam" id="PF21948">
    <property type="entry name" value="LplA-B_cat"/>
    <property type="match status" value="1"/>
</dbReference>
<dbReference type="Proteomes" id="UP000243524">
    <property type="component" value="Unassembled WGS sequence"/>
</dbReference>
<dbReference type="GO" id="GO:0016740">
    <property type="term" value="F:transferase activity"/>
    <property type="evidence" value="ECO:0007669"/>
    <property type="project" value="UniProtKB-KW"/>
</dbReference>
<protein>
    <submittedName>
        <fullName evidence="2">Octanoyltransferase</fullName>
    </submittedName>
</protein>
<dbReference type="PANTHER" id="PTHR43679:SF2">
    <property type="entry name" value="OCTANOYL-[GCVH]:PROTEIN N-OCTANOYLTRANSFERASE"/>
    <property type="match status" value="1"/>
</dbReference>
<name>A0A2I0QS87_9BACI</name>
<dbReference type="SUPFAM" id="SSF55681">
    <property type="entry name" value="Class II aaRS and biotin synthetases"/>
    <property type="match status" value="1"/>
</dbReference>
<sequence length="273" mass="30968">MGKEKWLFLNSGSQSAAYNMAMDECLLKWHSEGIIPPVLRFYTWEPAAMSLGYFQKIDGKINVKAIEEYGFDLVRRLTGGRAVLHDHELTYSIVVSEKHPDMPKTVTEAYKVISQGLLDGYRKLGIEADLAVPEGKLNRTGSAVCFDEPSWYELVIEGKKAAGSAQTRQKGVILQHGSVPIGMDTDKLFDMFVYPTEQAKAKAKQIFSEKATTMEDFLNRKLSLEEVEQAFYEGFQEGLEVEFKPLELSPEQEQEVKELADSKYLMKEWNFAK</sequence>
<dbReference type="AlphaFoldDB" id="A0A2I0QS87"/>
<evidence type="ECO:0000259" key="1">
    <source>
        <dbReference type="PROSITE" id="PS51733"/>
    </source>
</evidence>
<dbReference type="RefSeq" id="WP_101332021.1">
    <property type="nucleotide sequence ID" value="NZ_PJNH01000003.1"/>
</dbReference>
<dbReference type="GO" id="GO:0140096">
    <property type="term" value="F:catalytic activity, acting on a protein"/>
    <property type="evidence" value="ECO:0007669"/>
    <property type="project" value="UniProtKB-ARBA"/>
</dbReference>
<evidence type="ECO:0000313" key="3">
    <source>
        <dbReference type="Proteomes" id="UP000243524"/>
    </source>
</evidence>
<keyword evidence="3" id="KW-1185">Reference proteome</keyword>
<dbReference type="OrthoDB" id="9774653at2"/>
<dbReference type="Gene3D" id="3.30.930.10">
    <property type="entry name" value="Bira Bifunctional Protein, Domain 2"/>
    <property type="match status" value="1"/>
</dbReference>
<dbReference type="EMBL" id="PJNH01000003">
    <property type="protein sequence ID" value="PKR77196.1"/>
    <property type="molecule type" value="Genomic_DNA"/>
</dbReference>
<comment type="caution">
    <text evidence="2">The sequence shown here is derived from an EMBL/GenBank/DDBJ whole genome shotgun (WGS) entry which is preliminary data.</text>
</comment>
<reference evidence="2 3" key="1">
    <citation type="submission" date="2017-06" db="EMBL/GenBank/DDBJ databases">
        <title>the draft geome sequence of Illustriluteabacillus marina B3227.</title>
        <authorList>
            <person name="He R.-H."/>
            <person name="Du Z.-J."/>
        </authorList>
    </citation>
    <scope>NUCLEOTIDE SEQUENCE [LARGE SCALE GENOMIC DNA]</scope>
    <source>
        <strain evidence="2 3">B3227</strain>
    </source>
</reference>
<dbReference type="InterPro" id="IPR050664">
    <property type="entry name" value="Octanoyltrans_LipM/LipL"/>
</dbReference>
<dbReference type="InterPro" id="IPR004143">
    <property type="entry name" value="BPL_LPL_catalytic"/>
</dbReference>
<organism evidence="2 3">
    <name type="scientific">Halalkalibacillus sediminis</name>
    <dbReference type="NCBI Taxonomy" id="2018042"/>
    <lineage>
        <taxon>Bacteria</taxon>
        <taxon>Bacillati</taxon>
        <taxon>Bacillota</taxon>
        <taxon>Bacilli</taxon>
        <taxon>Bacillales</taxon>
        <taxon>Bacillaceae</taxon>
        <taxon>Halalkalibacillus</taxon>
    </lineage>
</organism>
<dbReference type="CDD" id="cd16443">
    <property type="entry name" value="LplA"/>
    <property type="match status" value="1"/>
</dbReference>
<dbReference type="PROSITE" id="PS51733">
    <property type="entry name" value="BPL_LPL_CATALYTIC"/>
    <property type="match status" value="1"/>
</dbReference>
<evidence type="ECO:0000313" key="2">
    <source>
        <dbReference type="EMBL" id="PKR77196.1"/>
    </source>
</evidence>